<dbReference type="EMBL" id="PYUC01000010">
    <property type="protein sequence ID" value="PTB19023.1"/>
    <property type="molecule type" value="Genomic_DNA"/>
</dbReference>
<reference evidence="8 9" key="1">
    <citation type="submission" date="2018-03" db="EMBL/GenBank/DDBJ databases">
        <title>Whole genome analyses suggest that Burkholderia sensu lato contains two further novel genera in the rhizoxinica-symbiotica group Mycetohabitans gen. nov., and Trinickia gen. nov.: implications for the evolution of diazotrophy and nodulation in the Burkholderiaceae.</title>
        <authorList>
            <person name="Estrada De Los Santos P."/>
            <person name="Palmer M."/>
            <person name="Chavez-Ramirez B."/>
            <person name="Steenkamp E.T."/>
            <person name="Hirsch A.M."/>
            <person name="Manyaka P."/>
            <person name="Maluk M."/>
            <person name="Lafos M."/>
            <person name="Crook M."/>
            <person name="Gross E."/>
            <person name="Simon M.F."/>
            <person name="Bueno Dos Reis Junior F."/>
            <person name="Poole P.S."/>
            <person name="Venter S.N."/>
            <person name="James E.K."/>
        </authorList>
    </citation>
    <scope>NUCLEOTIDE SEQUENCE [LARGE SCALE GENOMIC DNA]</scope>
    <source>
        <strain evidence="8 9">JPY-366</strain>
    </source>
</reference>
<dbReference type="PANTHER" id="PTHR47245">
    <property type="entry name" value="PEPTIDYLPROLYL ISOMERASE"/>
    <property type="match status" value="1"/>
</dbReference>
<dbReference type="AlphaFoldDB" id="A0A2T3XR73"/>
<evidence type="ECO:0000259" key="7">
    <source>
        <dbReference type="PROSITE" id="PS50198"/>
    </source>
</evidence>
<dbReference type="InterPro" id="IPR050245">
    <property type="entry name" value="PrsA_foldase"/>
</dbReference>
<dbReference type="Pfam" id="PF00639">
    <property type="entry name" value="Rotamase"/>
    <property type="match status" value="1"/>
</dbReference>
<sequence length="265" mass="28578">MTDELGTQSRLAAGCMRINGVEFDADTIAAESAYHAHAPDPLDAARRALAVRELLRQRAVALGIIGEDAPIGDDTIDALLALELTHVPDADPEECERYYERHAARFRRNEIVYASHILFAVTNGVPLAPLRRRAEAALAAVLASPTTFEAVAREMSNCPSAGVGGSLGQLMRGDAVPEFESAVFDTRDVGVLRRLVNTRFGFHIVRVDRRVEGDTISFAEIASAIAAFLSEQVRRNAMRQYLSVLAGGARLDGVELGGATNPLVQ</sequence>
<evidence type="ECO:0000256" key="2">
    <source>
        <dbReference type="ARBA" id="ARBA00007656"/>
    </source>
</evidence>
<evidence type="ECO:0000256" key="5">
    <source>
        <dbReference type="ARBA" id="ARBA00023235"/>
    </source>
</evidence>
<dbReference type="GO" id="GO:0003755">
    <property type="term" value="F:peptidyl-prolyl cis-trans isomerase activity"/>
    <property type="evidence" value="ECO:0007669"/>
    <property type="project" value="UniProtKB-KW"/>
</dbReference>
<comment type="similarity">
    <text evidence="2">Belongs to the PpiC/parvulin rotamase family.</text>
</comment>
<feature type="domain" description="PpiC" evidence="7">
    <location>
        <begin position="109"/>
        <end position="209"/>
    </location>
</feature>
<proteinExistence type="inferred from homology"/>
<accession>A0A2T3XR73</accession>
<evidence type="ECO:0000313" key="9">
    <source>
        <dbReference type="Proteomes" id="UP000240638"/>
    </source>
</evidence>
<dbReference type="InterPro" id="IPR023058">
    <property type="entry name" value="PPIase_PpiC_CS"/>
</dbReference>
<keyword evidence="4 6" id="KW-0697">Rotamase</keyword>
<dbReference type="Proteomes" id="UP000240638">
    <property type="component" value="Unassembled WGS sequence"/>
</dbReference>
<evidence type="ECO:0000256" key="1">
    <source>
        <dbReference type="ARBA" id="ARBA00000971"/>
    </source>
</evidence>
<dbReference type="SUPFAM" id="SSF54534">
    <property type="entry name" value="FKBP-like"/>
    <property type="match status" value="1"/>
</dbReference>
<dbReference type="EC" id="5.2.1.8" evidence="3"/>
<evidence type="ECO:0000313" key="8">
    <source>
        <dbReference type="EMBL" id="PTB19023.1"/>
    </source>
</evidence>
<evidence type="ECO:0000256" key="6">
    <source>
        <dbReference type="PROSITE-ProRule" id="PRU00278"/>
    </source>
</evidence>
<dbReference type="PANTHER" id="PTHR47245:SF2">
    <property type="entry name" value="PEPTIDYL-PROLYL CIS-TRANS ISOMERASE HP_0175-RELATED"/>
    <property type="match status" value="1"/>
</dbReference>
<organism evidence="8 9">
    <name type="scientific">Trinickia symbiotica</name>
    <dbReference type="NCBI Taxonomy" id="863227"/>
    <lineage>
        <taxon>Bacteria</taxon>
        <taxon>Pseudomonadati</taxon>
        <taxon>Pseudomonadota</taxon>
        <taxon>Betaproteobacteria</taxon>
        <taxon>Burkholderiales</taxon>
        <taxon>Burkholderiaceae</taxon>
        <taxon>Trinickia</taxon>
    </lineage>
</organism>
<evidence type="ECO:0000256" key="4">
    <source>
        <dbReference type="ARBA" id="ARBA00023110"/>
    </source>
</evidence>
<dbReference type="PROSITE" id="PS50198">
    <property type="entry name" value="PPIC_PPIASE_2"/>
    <property type="match status" value="1"/>
</dbReference>
<evidence type="ECO:0000256" key="3">
    <source>
        <dbReference type="ARBA" id="ARBA00013194"/>
    </source>
</evidence>
<dbReference type="InterPro" id="IPR046357">
    <property type="entry name" value="PPIase_dom_sf"/>
</dbReference>
<dbReference type="RefSeq" id="WP_107152602.1">
    <property type="nucleotide sequence ID" value="NZ_PYUC01000010.1"/>
</dbReference>
<protein>
    <recommendedName>
        <fullName evidence="3">peptidylprolyl isomerase</fullName>
        <ecNumber evidence="3">5.2.1.8</ecNumber>
    </recommendedName>
</protein>
<comment type="caution">
    <text evidence="8">The sequence shown here is derived from an EMBL/GenBank/DDBJ whole genome shotgun (WGS) entry which is preliminary data.</text>
</comment>
<comment type="catalytic activity">
    <reaction evidence="1">
        <text>[protein]-peptidylproline (omega=180) = [protein]-peptidylproline (omega=0)</text>
        <dbReference type="Rhea" id="RHEA:16237"/>
        <dbReference type="Rhea" id="RHEA-COMP:10747"/>
        <dbReference type="Rhea" id="RHEA-COMP:10748"/>
        <dbReference type="ChEBI" id="CHEBI:83833"/>
        <dbReference type="ChEBI" id="CHEBI:83834"/>
        <dbReference type="EC" id="5.2.1.8"/>
    </reaction>
</comment>
<dbReference type="PROSITE" id="PS01096">
    <property type="entry name" value="PPIC_PPIASE_1"/>
    <property type="match status" value="1"/>
</dbReference>
<keyword evidence="5 6" id="KW-0413">Isomerase</keyword>
<name>A0A2T3XR73_9BURK</name>
<dbReference type="Gene3D" id="3.10.50.40">
    <property type="match status" value="1"/>
</dbReference>
<dbReference type="InterPro" id="IPR000297">
    <property type="entry name" value="PPIase_PpiC"/>
</dbReference>
<gene>
    <name evidence="8" type="ORF">C9I57_20815</name>
</gene>